<name>A0A1G9FC16_9FIRM</name>
<dbReference type="Proteomes" id="UP000198718">
    <property type="component" value="Unassembled WGS sequence"/>
</dbReference>
<keyword evidence="2 5" id="KW-0238">DNA-binding</keyword>
<keyword evidence="3" id="KW-0804">Transcription</keyword>
<evidence type="ECO:0000256" key="1">
    <source>
        <dbReference type="ARBA" id="ARBA00023015"/>
    </source>
</evidence>
<dbReference type="GO" id="GO:0003700">
    <property type="term" value="F:DNA-binding transcription factor activity"/>
    <property type="evidence" value="ECO:0007669"/>
    <property type="project" value="InterPro"/>
</dbReference>
<dbReference type="SUPFAM" id="SSF46785">
    <property type="entry name" value="Winged helix' DNA-binding domain"/>
    <property type="match status" value="1"/>
</dbReference>
<evidence type="ECO:0000259" key="4">
    <source>
        <dbReference type="PROSITE" id="PS50995"/>
    </source>
</evidence>
<dbReference type="OrthoDB" id="9799663at2"/>
<dbReference type="PANTHER" id="PTHR42756:SF1">
    <property type="entry name" value="TRANSCRIPTIONAL REPRESSOR OF EMRAB OPERON"/>
    <property type="match status" value="1"/>
</dbReference>
<evidence type="ECO:0000313" key="6">
    <source>
        <dbReference type="Proteomes" id="UP000198718"/>
    </source>
</evidence>
<organism evidence="5 6">
    <name type="scientific">Natronincola ferrireducens</name>
    <dbReference type="NCBI Taxonomy" id="393762"/>
    <lineage>
        <taxon>Bacteria</taxon>
        <taxon>Bacillati</taxon>
        <taxon>Bacillota</taxon>
        <taxon>Clostridia</taxon>
        <taxon>Peptostreptococcales</taxon>
        <taxon>Natronincolaceae</taxon>
        <taxon>Natronincola</taxon>
    </lineage>
</organism>
<dbReference type="PRINTS" id="PR00598">
    <property type="entry name" value="HTHMARR"/>
</dbReference>
<dbReference type="GO" id="GO:0003677">
    <property type="term" value="F:DNA binding"/>
    <property type="evidence" value="ECO:0007669"/>
    <property type="project" value="UniProtKB-KW"/>
</dbReference>
<dbReference type="AlphaFoldDB" id="A0A1G9FC16"/>
<evidence type="ECO:0000313" key="5">
    <source>
        <dbReference type="EMBL" id="SDK85763.1"/>
    </source>
</evidence>
<dbReference type="PANTHER" id="PTHR42756">
    <property type="entry name" value="TRANSCRIPTIONAL REGULATOR, MARR"/>
    <property type="match status" value="1"/>
</dbReference>
<dbReference type="Pfam" id="PF01047">
    <property type="entry name" value="MarR"/>
    <property type="match status" value="1"/>
</dbReference>
<dbReference type="InterPro" id="IPR036390">
    <property type="entry name" value="WH_DNA-bd_sf"/>
</dbReference>
<evidence type="ECO:0000256" key="3">
    <source>
        <dbReference type="ARBA" id="ARBA00023163"/>
    </source>
</evidence>
<dbReference type="STRING" id="393762.SAMN05660472_02143"/>
<keyword evidence="1" id="KW-0805">Transcription regulation</keyword>
<dbReference type="InterPro" id="IPR000835">
    <property type="entry name" value="HTH_MarR-typ"/>
</dbReference>
<dbReference type="RefSeq" id="WP_143011279.1">
    <property type="nucleotide sequence ID" value="NZ_FNFP01000004.1"/>
</dbReference>
<dbReference type="Gene3D" id="1.10.10.10">
    <property type="entry name" value="Winged helix-like DNA-binding domain superfamily/Winged helix DNA-binding domain"/>
    <property type="match status" value="1"/>
</dbReference>
<reference evidence="5 6" key="1">
    <citation type="submission" date="2016-10" db="EMBL/GenBank/DDBJ databases">
        <authorList>
            <person name="de Groot N.N."/>
        </authorList>
    </citation>
    <scope>NUCLEOTIDE SEQUENCE [LARGE SCALE GENOMIC DNA]</scope>
    <source>
        <strain evidence="5 6">DSM 18346</strain>
    </source>
</reference>
<sequence>MELTENEIPEMLQSFYLSFGRWMRYQYKSLKGKDVLTLPQFQVLFIIGNLEICNMSSLSEVMEVSKGTMTCMLNKLVEEDYVERKSCVKDRRNVYVSLTEKGNKKVKEIRTRLLETITIELEGLEEDARQQVHQGLEILSNIFKGKK</sequence>
<dbReference type="InterPro" id="IPR036388">
    <property type="entry name" value="WH-like_DNA-bd_sf"/>
</dbReference>
<dbReference type="SMART" id="SM00347">
    <property type="entry name" value="HTH_MARR"/>
    <property type="match status" value="1"/>
</dbReference>
<protein>
    <submittedName>
        <fullName evidence="5">DNA-binding transcriptional regulator, MarR family</fullName>
    </submittedName>
</protein>
<keyword evidence="6" id="KW-1185">Reference proteome</keyword>
<dbReference type="PROSITE" id="PS50995">
    <property type="entry name" value="HTH_MARR_2"/>
    <property type="match status" value="1"/>
</dbReference>
<dbReference type="EMBL" id="FNFP01000004">
    <property type="protein sequence ID" value="SDK85763.1"/>
    <property type="molecule type" value="Genomic_DNA"/>
</dbReference>
<proteinExistence type="predicted"/>
<gene>
    <name evidence="5" type="ORF">SAMN05660472_02143</name>
</gene>
<feature type="domain" description="HTH marR-type" evidence="4">
    <location>
        <begin position="5"/>
        <end position="144"/>
    </location>
</feature>
<evidence type="ECO:0000256" key="2">
    <source>
        <dbReference type="ARBA" id="ARBA00023125"/>
    </source>
</evidence>
<accession>A0A1G9FC16</accession>